<dbReference type="Gramene" id="OE9A067828T1">
    <property type="protein sequence ID" value="OE9A067828C1"/>
    <property type="gene ID" value="OE9A067828"/>
</dbReference>
<gene>
    <name evidence="2" type="ORF">OLEA9_A067828</name>
</gene>
<evidence type="ECO:0000313" key="2">
    <source>
        <dbReference type="EMBL" id="CAA2975338.1"/>
    </source>
</evidence>
<keyword evidence="3" id="KW-1185">Reference proteome</keyword>
<evidence type="ECO:0000313" key="3">
    <source>
        <dbReference type="Proteomes" id="UP000594638"/>
    </source>
</evidence>
<sequence>MLAVPKEAHRGFTEILKNAELAGDEEKRENFCISAISLAIFFFSNVLFCLTGNCIFVWLEVLSVDGAAPWGKTLIFDFFPIPFQYLAAHPFVRRPAAIYDDVKLLESGSIGFVCNRKGFGLRWQPSKRRSIYPEFGTQGTEYFGPTIWYSWNRDGECVMELQRAAALYHLQLTAMLSSLNSDLGADIFIAANTFEMQMNFISDPQPRGDAESFVCTRPLPTSDALPPLPTNVIFRPQGDDETETGVFFNWAWWLLLGGQRSEQGLNFSDVHNIQHESHFFFFVDFVAGPEKELIPVASPSSSVREGGDGNEEVGKGFVFIWAIFRED</sequence>
<organism evidence="2 3">
    <name type="scientific">Olea europaea subsp. europaea</name>
    <dbReference type="NCBI Taxonomy" id="158383"/>
    <lineage>
        <taxon>Eukaryota</taxon>
        <taxon>Viridiplantae</taxon>
        <taxon>Streptophyta</taxon>
        <taxon>Embryophyta</taxon>
        <taxon>Tracheophyta</taxon>
        <taxon>Spermatophyta</taxon>
        <taxon>Magnoliopsida</taxon>
        <taxon>eudicotyledons</taxon>
        <taxon>Gunneridae</taxon>
        <taxon>Pentapetalae</taxon>
        <taxon>asterids</taxon>
        <taxon>lamiids</taxon>
        <taxon>Lamiales</taxon>
        <taxon>Oleaceae</taxon>
        <taxon>Oleeae</taxon>
        <taxon>Olea</taxon>
    </lineage>
</organism>
<reference evidence="2 3" key="1">
    <citation type="submission" date="2019-12" db="EMBL/GenBank/DDBJ databases">
        <authorList>
            <person name="Alioto T."/>
            <person name="Alioto T."/>
            <person name="Gomez Garrido J."/>
        </authorList>
    </citation>
    <scope>NUCLEOTIDE SEQUENCE [LARGE SCALE GENOMIC DNA]</scope>
</reference>
<comment type="caution">
    <text evidence="2">The sequence shown here is derived from an EMBL/GenBank/DDBJ whole genome shotgun (WGS) entry which is preliminary data.</text>
</comment>
<protein>
    <submittedName>
        <fullName evidence="2">GDSL esterase lipase At5g33370-like</fullName>
    </submittedName>
</protein>
<dbReference type="Proteomes" id="UP000594638">
    <property type="component" value="Unassembled WGS sequence"/>
</dbReference>
<accession>A0A8S0R923</accession>
<dbReference type="AlphaFoldDB" id="A0A8S0R923"/>
<dbReference type="EMBL" id="CACTIH010002252">
    <property type="protein sequence ID" value="CAA2975338.1"/>
    <property type="molecule type" value="Genomic_DNA"/>
</dbReference>
<feature type="transmembrane region" description="Helical" evidence="1">
    <location>
        <begin position="35"/>
        <end position="59"/>
    </location>
</feature>
<keyword evidence="1" id="KW-1133">Transmembrane helix</keyword>
<keyword evidence="1" id="KW-0812">Transmembrane</keyword>
<evidence type="ECO:0000256" key="1">
    <source>
        <dbReference type="SAM" id="Phobius"/>
    </source>
</evidence>
<dbReference type="OrthoDB" id="1600564at2759"/>
<name>A0A8S0R923_OLEEU</name>
<proteinExistence type="predicted"/>
<keyword evidence="1" id="KW-0472">Membrane</keyword>